<evidence type="ECO:0000313" key="1">
    <source>
        <dbReference type="EMBL" id="MDP5183383.1"/>
    </source>
</evidence>
<sequence length="76" mass="8294">MWVWIAARALVLILGSWVVDAARPASMNKNVARRSPEAFGRARPDVEENDRAGLEIDEQEVPVSGFRTGVSSTGRA</sequence>
<dbReference type="EMBL" id="JASNFN010000012">
    <property type="protein sequence ID" value="MDP5183383.1"/>
    <property type="molecule type" value="Genomic_DNA"/>
</dbReference>
<proteinExistence type="predicted"/>
<comment type="caution">
    <text evidence="1">The sequence shown here is derived from an EMBL/GenBank/DDBJ whole genome shotgun (WGS) entry which is preliminary data.</text>
</comment>
<name>A0ABT9ICS9_9ACTN</name>
<accession>A0ABT9ICS9</accession>
<keyword evidence="2" id="KW-1185">Reference proteome</keyword>
<protein>
    <recommendedName>
        <fullName evidence="3">Secreted protein</fullName>
    </recommendedName>
</protein>
<evidence type="ECO:0008006" key="3">
    <source>
        <dbReference type="Google" id="ProtNLM"/>
    </source>
</evidence>
<dbReference type="Proteomes" id="UP001233673">
    <property type="component" value="Unassembled WGS sequence"/>
</dbReference>
<evidence type="ECO:0000313" key="2">
    <source>
        <dbReference type="Proteomes" id="UP001233673"/>
    </source>
</evidence>
<reference evidence="2" key="1">
    <citation type="submission" date="2023-05" db="EMBL/GenBank/DDBJ databases">
        <title>Draft genome of Pseudofrankia sp. BMG5.37.</title>
        <authorList>
            <person name="Gtari M."/>
            <person name="Ghodhbane F."/>
            <person name="Sbissi I."/>
        </authorList>
    </citation>
    <scope>NUCLEOTIDE SEQUENCE [LARGE SCALE GENOMIC DNA]</scope>
    <source>
        <strain evidence="2">BMG 814</strain>
    </source>
</reference>
<gene>
    <name evidence="1" type="ORF">QOZ88_12100</name>
</gene>
<organism evidence="1 2">
    <name type="scientific">Blastococcus carthaginiensis</name>
    <dbReference type="NCBI Taxonomy" id="3050034"/>
    <lineage>
        <taxon>Bacteria</taxon>
        <taxon>Bacillati</taxon>
        <taxon>Actinomycetota</taxon>
        <taxon>Actinomycetes</taxon>
        <taxon>Geodermatophilales</taxon>
        <taxon>Geodermatophilaceae</taxon>
        <taxon>Blastococcus</taxon>
    </lineage>
</organism>
<dbReference type="RefSeq" id="WP_306000010.1">
    <property type="nucleotide sequence ID" value="NZ_JASNFN010000012.1"/>
</dbReference>